<comment type="caution">
    <text evidence="1">The sequence shown here is derived from an EMBL/GenBank/DDBJ whole genome shotgun (WGS) entry which is preliminary data.</text>
</comment>
<dbReference type="EMBL" id="DVHF01000010">
    <property type="protein sequence ID" value="HIR56216.1"/>
    <property type="molecule type" value="Genomic_DNA"/>
</dbReference>
<proteinExistence type="predicted"/>
<dbReference type="AlphaFoldDB" id="A0A9D1DNT5"/>
<sequence>MAEYHEFIVDPRSRGDLVAEMGRLAASYTPEWKFDPEDPDIGAVIGLIFADQMSDTVGALNQVMDKYRTEFVNMLGVSLLPATPAGGVAVVNLVPDTVPGVQLPKGSRLQGQAGEDGEAILFETAGDVYVTSARLTDILSISGHFGKIIPIRGGPTAVSILPRRAEAVEEVPAEQEEAGIPLFDFSRDGVQRSAMLLYHRTILRPGKGVELFLHPEGQGGSIPAALLANPRMFSWTLYSGDGPLPFDRVEARGGELVLCLDRDAPPLAIGEDSYYLVCAEAVGESVTPVVLSGLTLSASCDHAVPDFLGSGDQELSAERCFPFGETASLFSEFYIGMDGHFSQAGAQETIRFQLSFQEKLVSLPAQQEVEDLRIIKRKPRTIQYETARCCVQAVSVDYFNGIGWKSLPCRKEIVSLFNGEYTGEAEISFEIPEDWQPTAVGSYQGRCIRLRVTQADNCYLQPCLHNMPVIEGVSLSYRYRKGFAYPQLLQSICGTRIVNLTPDLMAGRSLTLFPALPYPGNALYLGLDRRPEGAPVSLLFDVSESVHFRSAPVSFEYSALSGWKPLKVIDNTENMSAAGTVLFMPPSDMAPMAVEGITRYWVRLVDANSVHDDPNLHHPLIRDIYLNAVEIRNIETLPEESFYLQTPVPDMSFQLAAQSVLDAEVFVNEADRLSQPMMQQLLRERPGDVRAEYDHLGRITRFFVRWSEVDSFDRSKPGDRHYRIDRLRSRIEFGDGVHVRIPTCRTDVAFTVRARRCNGSSGNLPRGAVNALRGRSLYVSSVYNPIETYAGSDMETPENAQKRGCNLFCSRGRLVSQTDFVREVESFSSAIQQVRCMAGVDIDGNENPPLVTIAVMMRDYADGAYSFHSIRGPLRRRLLSQCEATLSPDCLVLSEPVYVSISLSVWAEADDPQLAFSLQNLIQEELDRFLSPIGRDGRGGWRIGTLPTYTQLDMLLRTLRGAGRVSRFLATARFVDRTGAHECALEEMRPHPFAVPVPGKHRIYIELPGTQG</sequence>
<evidence type="ECO:0000313" key="2">
    <source>
        <dbReference type="Proteomes" id="UP000886785"/>
    </source>
</evidence>
<organism evidence="1 2">
    <name type="scientific">Candidatus Gallacutalibacter pullicola</name>
    <dbReference type="NCBI Taxonomy" id="2840830"/>
    <lineage>
        <taxon>Bacteria</taxon>
        <taxon>Bacillati</taxon>
        <taxon>Bacillota</taxon>
        <taxon>Clostridia</taxon>
        <taxon>Eubacteriales</taxon>
        <taxon>Candidatus Gallacutalibacter</taxon>
    </lineage>
</organism>
<name>A0A9D1DNT5_9FIRM</name>
<protein>
    <recommendedName>
        <fullName evidence="3">Baseplate protein J-like domain-containing protein</fullName>
    </recommendedName>
</protein>
<accession>A0A9D1DNT5</accession>
<evidence type="ECO:0008006" key="3">
    <source>
        <dbReference type="Google" id="ProtNLM"/>
    </source>
</evidence>
<reference evidence="1" key="1">
    <citation type="submission" date="2020-10" db="EMBL/GenBank/DDBJ databases">
        <authorList>
            <person name="Gilroy R."/>
        </authorList>
    </citation>
    <scope>NUCLEOTIDE SEQUENCE</scope>
    <source>
        <strain evidence="1">ChiSjej1B19-7085</strain>
    </source>
</reference>
<dbReference type="Proteomes" id="UP000886785">
    <property type="component" value="Unassembled WGS sequence"/>
</dbReference>
<evidence type="ECO:0000313" key="1">
    <source>
        <dbReference type="EMBL" id="HIR56216.1"/>
    </source>
</evidence>
<gene>
    <name evidence="1" type="ORF">IAA54_00950</name>
</gene>
<reference evidence="1" key="2">
    <citation type="journal article" date="2021" name="PeerJ">
        <title>Extensive microbial diversity within the chicken gut microbiome revealed by metagenomics and culture.</title>
        <authorList>
            <person name="Gilroy R."/>
            <person name="Ravi A."/>
            <person name="Getino M."/>
            <person name="Pursley I."/>
            <person name="Horton D.L."/>
            <person name="Alikhan N.F."/>
            <person name="Baker D."/>
            <person name="Gharbi K."/>
            <person name="Hall N."/>
            <person name="Watson M."/>
            <person name="Adriaenssens E.M."/>
            <person name="Foster-Nyarko E."/>
            <person name="Jarju S."/>
            <person name="Secka A."/>
            <person name="Antonio M."/>
            <person name="Oren A."/>
            <person name="Chaudhuri R.R."/>
            <person name="La Ragione R."/>
            <person name="Hildebrand F."/>
            <person name="Pallen M.J."/>
        </authorList>
    </citation>
    <scope>NUCLEOTIDE SEQUENCE</scope>
    <source>
        <strain evidence="1">ChiSjej1B19-7085</strain>
    </source>
</reference>